<dbReference type="GeneID" id="18675918"/>
<dbReference type="RefSeq" id="XP_007270293.1">
    <property type="nucleotide sequence ID" value="XM_007270231.1"/>
</dbReference>
<evidence type="ECO:0000313" key="1">
    <source>
        <dbReference type="EMBL" id="EJC97561.1"/>
    </source>
</evidence>
<dbReference type="AlphaFoldDB" id="R7SFQ4"/>
<dbReference type="EMBL" id="JH718070">
    <property type="protein sequence ID" value="EJC97561.1"/>
    <property type="molecule type" value="Genomic_DNA"/>
</dbReference>
<name>R7SFQ4_FOMME</name>
<dbReference type="Proteomes" id="UP000053630">
    <property type="component" value="Unassembled WGS sequence"/>
</dbReference>
<keyword evidence="2" id="KW-1185">Reference proteome</keyword>
<organism evidence="1 2">
    <name type="scientific">Fomitiporia mediterranea (strain MF3/22)</name>
    <name type="common">Grapevine white-rot fungus</name>
    <dbReference type="NCBI Taxonomy" id="694068"/>
    <lineage>
        <taxon>Eukaryota</taxon>
        <taxon>Fungi</taxon>
        <taxon>Dikarya</taxon>
        <taxon>Basidiomycota</taxon>
        <taxon>Agaricomycotina</taxon>
        <taxon>Agaricomycetes</taxon>
        <taxon>Hymenochaetales</taxon>
        <taxon>Hymenochaetaceae</taxon>
        <taxon>Fomitiporia</taxon>
    </lineage>
</organism>
<dbReference type="RefSeq" id="XP_007272178.1">
    <property type="nucleotide sequence ID" value="XM_007272116.1"/>
</dbReference>
<dbReference type="KEGG" id="fme:FOMMEDRAFT_160552"/>
<gene>
    <name evidence="1" type="ORF">FOMMEDRAFT_162876</name>
</gene>
<sequence length="76" mass="8904">MAQDKGVVAYDAYIAQPTFEFDRFRLHPPQEPRNFRGSISLPVCYKTDWWACDVSRRRPSAMFRFFLLTVLAFVGL</sequence>
<proteinExistence type="predicted"/>
<protein>
    <submittedName>
        <fullName evidence="1">Uncharacterized protein</fullName>
    </submittedName>
</protein>
<accession>R7SFQ4</accession>
<reference evidence="2" key="1">
    <citation type="journal article" date="2012" name="Science">
        <title>The Paleozoic origin of enzymatic lignin decomposition reconstructed from 31 fungal genomes.</title>
        <authorList>
            <person name="Floudas D."/>
            <person name="Binder M."/>
            <person name="Riley R."/>
            <person name="Barry K."/>
            <person name="Blanchette R.A."/>
            <person name="Henrissat B."/>
            <person name="Martinez A.T."/>
            <person name="Otillar R."/>
            <person name="Spatafora J.W."/>
            <person name="Yadav J.S."/>
            <person name="Aerts A."/>
            <person name="Benoit I."/>
            <person name="Boyd A."/>
            <person name="Carlson A."/>
            <person name="Copeland A."/>
            <person name="Coutinho P.M."/>
            <person name="de Vries R.P."/>
            <person name="Ferreira P."/>
            <person name="Findley K."/>
            <person name="Foster B."/>
            <person name="Gaskell J."/>
            <person name="Glotzer D."/>
            <person name="Gorecki P."/>
            <person name="Heitman J."/>
            <person name="Hesse C."/>
            <person name="Hori C."/>
            <person name="Igarashi K."/>
            <person name="Jurgens J.A."/>
            <person name="Kallen N."/>
            <person name="Kersten P."/>
            <person name="Kohler A."/>
            <person name="Kuees U."/>
            <person name="Kumar T.K.A."/>
            <person name="Kuo A."/>
            <person name="LaButti K."/>
            <person name="Larrondo L.F."/>
            <person name="Lindquist E."/>
            <person name="Ling A."/>
            <person name="Lombard V."/>
            <person name="Lucas S."/>
            <person name="Lundell T."/>
            <person name="Martin R."/>
            <person name="McLaughlin D.J."/>
            <person name="Morgenstern I."/>
            <person name="Morin E."/>
            <person name="Murat C."/>
            <person name="Nagy L.G."/>
            <person name="Nolan M."/>
            <person name="Ohm R.A."/>
            <person name="Patyshakuliyeva A."/>
            <person name="Rokas A."/>
            <person name="Ruiz-Duenas F.J."/>
            <person name="Sabat G."/>
            <person name="Salamov A."/>
            <person name="Samejima M."/>
            <person name="Schmutz J."/>
            <person name="Slot J.C."/>
            <person name="St John F."/>
            <person name="Stenlid J."/>
            <person name="Sun H."/>
            <person name="Sun S."/>
            <person name="Syed K."/>
            <person name="Tsang A."/>
            <person name="Wiebenga A."/>
            <person name="Young D."/>
            <person name="Pisabarro A."/>
            <person name="Eastwood D.C."/>
            <person name="Martin F."/>
            <person name="Cullen D."/>
            <person name="Grigoriev I.V."/>
            <person name="Hibbett D.S."/>
        </authorList>
    </citation>
    <scope>NUCLEOTIDE SEQUENCE [LARGE SCALE GENOMIC DNA]</scope>
    <source>
        <strain evidence="2">MF3/22</strain>
    </source>
</reference>
<evidence type="ECO:0000313" key="2">
    <source>
        <dbReference type="Proteomes" id="UP000053630"/>
    </source>
</evidence>
<dbReference type="KEGG" id="fme:FOMMEDRAFT_162876"/>